<name>A0A9W4E2Y1_9ACTN</name>
<gene>
    <name evidence="1" type="ORF">SCOCK_70151</name>
</gene>
<comment type="caution">
    <text evidence="1">The sequence shown here is derived from an EMBL/GenBank/DDBJ whole genome shotgun (WGS) entry which is preliminary data.</text>
</comment>
<protein>
    <submittedName>
        <fullName evidence="1">Uncharacterized protein</fullName>
    </submittedName>
</protein>
<evidence type="ECO:0000313" key="2">
    <source>
        <dbReference type="Proteomes" id="UP001152519"/>
    </source>
</evidence>
<dbReference type="RefSeq" id="WP_251499866.1">
    <property type="nucleotide sequence ID" value="NZ_CAJSLV010000103.1"/>
</dbReference>
<accession>A0A9W4E2Y1</accession>
<dbReference type="AlphaFoldDB" id="A0A9W4E2Y1"/>
<keyword evidence="2" id="KW-1185">Reference proteome</keyword>
<dbReference type="EMBL" id="CAJSLV010000103">
    <property type="protein sequence ID" value="CAG6398467.1"/>
    <property type="molecule type" value="Genomic_DNA"/>
</dbReference>
<proteinExistence type="predicted"/>
<reference evidence="1" key="1">
    <citation type="submission" date="2021-05" db="EMBL/GenBank/DDBJ databases">
        <authorList>
            <person name="Arsene-Ploetze F."/>
        </authorList>
    </citation>
    <scope>NUCLEOTIDE SEQUENCE</scope>
    <source>
        <strain evidence="1">DSM 42138</strain>
    </source>
</reference>
<organism evidence="1 2">
    <name type="scientific">Actinacidiphila cocklensis</name>
    <dbReference type="NCBI Taxonomy" id="887465"/>
    <lineage>
        <taxon>Bacteria</taxon>
        <taxon>Bacillati</taxon>
        <taxon>Actinomycetota</taxon>
        <taxon>Actinomycetes</taxon>
        <taxon>Kitasatosporales</taxon>
        <taxon>Streptomycetaceae</taxon>
        <taxon>Actinacidiphila</taxon>
    </lineage>
</organism>
<dbReference type="Proteomes" id="UP001152519">
    <property type="component" value="Unassembled WGS sequence"/>
</dbReference>
<evidence type="ECO:0000313" key="1">
    <source>
        <dbReference type="EMBL" id="CAG6398467.1"/>
    </source>
</evidence>
<sequence length="79" mass="8245">MDLRMTATVEGHREVLVAKTPAEAADLRVRRVRFGMSSHDLIARSAAGGGTIRLVKPVEDGRHDGSGSVAADDGALCGC</sequence>